<accession>A0A0W0GBG3</accession>
<dbReference type="AlphaFoldDB" id="A0A0W0GBG3"/>
<dbReference type="Proteomes" id="UP000054988">
    <property type="component" value="Unassembled WGS sequence"/>
</dbReference>
<gene>
    <name evidence="3" type="ORF">WG66_1510</name>
</gene>
<evidence type="ECO:0000313" key="3">
    <source>
        <dbReference type="EMBL" id="KTB45913.1"/>
    </source>
</evidence>
<dbReference type="SUPFAM" id="SSF56112">
    <property type="entry name" value="Protein kinase-like (PK-like)"/>
    <property type="match status" value="1"/>
</dbReference>
<dbReference type="GO" id="GO:0004672">
    <property type="term" value="F:protein kinase activity"/>
    <property type="evidence" value="ECO:0007669"/>
    <property type="project" value="InterPro"/>
</dbReference>
<organism evidence="3 4">
    <name type="scientific">Moniliophthora roreri</name>
    <name type="common">Frosty pod rot fungus</name>
    <name type="synonym">Monilia roreri</name>
    <dbReference type="NCBI Taxonomy" id="221103"/>
    <lineage>
        <taxon>Eukaryota</taxon>
        <taxon>Fungi</taxon>
        <taxon>Dikarya</taxon>
        <taxon>Basidiomycota</taxon>
        <taxon>Agaricomycotina</taxon>
        <taxon>Agaricomycetes</taxon>
        <taxon>Agaricomycetidae</taxon>
        <taxon>Agaricales</taxon>
        <taxon>Marasmiineae</taxon>
        <taxon>Marasmiaceae</taxon>
        <taxon>Moniliophthora</taxon>
    </lineage>
</organism>
<feature type="region of interest" description="Disordered" evidence="1">
    <location>
        <begin position="1"/>
        <end position="27"/>
    </location>
</feature>
<dbReference type="PANTHER" id="PTHR38248">
    <property type="entry name" value="FUNK1 6"/>
    <property type="match status" value="1"/>
</dbReference>
<reference evidence="3 4" key="1">
    <citation type="submission" date="2015-12" db="EMBL/GenBank/DDBJ databases">
        <title>Draft genome sequence of Moniliophthora roreri, the causal agent of frosty pod rot of cacao.</title>
        <authorList>
            <person name="Aime M.C."/>
            <person name="Diaz-Valderrama J.R."/>
            <person name="Kijpornyongpan T."/>
            <person name="Phillips-Mora W."/>
        </authorList>
    </citation>
    <scope>NUCLEOTIDE SEQUENCE [LARGE SCALE GENOMIC DNA]</scope>
    <source>
        <strain evidence="3 4">MCA 2952</strain>
    </source>
</reference>
<dbReference type="InterPro" id="IPR008266">
    <property type="entry name" value="Tyr_kinase_AS"/>
</dbReference>
<dbReference type="InterPro" id="IPR040976">
    <property type="entry name" value="Pkinase_fungal"/>
</dbReference>
<evidence type="ECO:0000259" key="2">
    <source>
        <dbReference type="PROSITE" id="PS50011"/>
    </source>
</evidence>
<comment type="caution">
    <text evidence="3">The sequence shown here is derived from an EMBL/GenBank/DDBJ whole genome shotgun (WGS) entry which is preliminary data.</text>
</comment>
<dbReference type="PROSITE" id="PS00109">
    <property type="entry name" value="PROTEIN_KINASE_TYR"/>
    <property type="match status" value="1"/>
</dbReference>
<protein>
    <recommendedName>
        <fullName evidence="2">Protein kinase domain-containing protein</fullName>
    </recommendedName>
</protein>
<evidence type="ECO:0000313" key="4">
    <source>
        <dbReference type="Proteomes" id="UP000054988"/>
    </source>
</evidence>
<feature type="region of interest" description="Disordered" evidence="1">
    <location>
        <begin position="675"/>
        <end position="699"/>
    </location>
</feature>
<dbReference type="Pfam" id="PF17667">
    <property type="entry name" value="Pkinase_fungal"/>
    <property type="match status" value="2"/>
</dbReference>
<evidence type="ECO:0000256" key="1">
    <source>
        <dbReference type="SAM" id="MobiDB-lite"/>
    </source>
</evidence>
<feature type="compositionally biased region" description="Polar residues" evidence="1">
    <location>
        <begin position="676"/>
        <end position="693"/>
    </location>
</feature>
<name>A0A0W0GBG3_MONRR</name>
<dbReference type="PANTHER" id="PTHR38248:SF2">
    <property type="entry name" value="FUNK1 11"/>
    <property type="match status" value="1"/>
</dbReference>
<dbReference type="InterPro" id="IPR011009">
    <property type="entry name" value="Kinase-like_dom_sf"/>
</dbReference>
<dbReference type="GO" id="GO:0005524">
    <property type="term" value="F:ATP binding"/>
    <property type="evidence" value="ECO:0007669"/>
    <property type="project" value="InterPro"/>
</dbReference>
<proteinExistence type="predicted"/>
<sequence>MSSQTVNNPASSPLKVNTSRSAFSSTTDRRAGRIFQIEVETRGKWRGPVSPIAFLDEYLPPVADTGRPAFESQDYRVPGLGTEGFKEDKIYTHLAPVFQRFAPNLDVVITANAPDDVTWEHQKNLIRPDLCLYRKDVSRPRLTVLPDIEAFFEFKSKASSTGFRESDKPGVLEKDTNTAHETRGQLATYAGAMMAVQFRTHVFAVEVTGENARLLRFDREGCIVTESFSYITKSHLVEFLWRFNHASPETMGHDKSVTTPSASEDSHVLRARSVLHMEPTAKVWRFEVFNEATQKLVVFYGGVFAGELVANPFGRCTRGFYVVTVDGKRVYLKDTWRIDLLGIDKEGVVYEKLHAADVPHIPHLVAHGDAKGKWQKTAALDRFSGGTEEHRRPYQHYFIVFREIGRDLESFGTIWELVNAVKCAIKAHDEAFRKAKVLHRDISVGNVLISEDGTEGFLIDWDFSKPVAIDNDTPRQSERTGTWQFISAHLLTEPQGLHTRPDDLESFFHVLSYVILRLGNTSIGDGKILEHLNSVYDYAVLYRGETSGGQNKRSRLVESWMIVNAGISNECLRDLVANFEELVAVRYIKGPSADDRKQYKRLLSMPGLMHDDPLITRDPVWKYDKNKERLEDWSWIYERFCKATEDPSKLSDVPNLQRLENLQKDKLVTFGRFVGGTSSKRGATDDLSSQHQSQRSKRD</sequence>
<feature type="compositionally biased region" description="Polar residues" evidence="1">
    <location>
        <begin position="1"/>
        <end position="26"/>
    </location>
</feature>
<dbReference type="PROSITE" id="PS50011">
    <property type="entry name" value="PROTEIN_KINASE_DOM"/>
    <property type="match status" value="1"/>
</dbReference>
<dbReference type="eggNOG" id="ENOG502SIZI">
    <property type="taxonomic scope" value="Eukaryota"/>
</dbReference>
<dbReference type="EMBL" id="LATX01000561">
    <property type="protein sequence ID" value="KTB45913.1"/>
    <property type="molecule type" value="Genomic_DNA"/>
</dbReference>
<feature type="domain" description="Protein kinase" evidence="2">
    <location>
        <begin position="302"/>
        <end position="608"/>
    </location>
</feature>
<dbReference type="InterPro" id="IPR000719">
    <property type="entry name" value="Prot_kinase_dom"/>
</dbReference>
<dbReference type="Gene3D" id="1.10.510.10">
    <property type="entry name" value="Transferase(Phosphotransferase) domain 1"/>
    <property type="match status" value="1"/>
</dbReference>